<dbReference type="Proteomes" id="UP000030671">
    <property type="component" value="Unassembled WGS sequence"/>
</dbReference>
<dbReference type="FunCoup" id="W4K776">
    <property type="interactions" value="16"/>
</dbReference>
<dbReference type="OrthoDB" id="5562676at2759"/>
<gene>
    <name evidence="3" type="ORF">HETIRDRAFT_475046</name>
</gene>
<feature type="compositionally biased region" description="Gly residues" evidence="1">
    <location>
        <begin position="264"/>
        <end position="277"/>
    </location>
</feature>
<feature type="compositionally biased region" description="Basic and acidic residues" evidence="1">
    <location>
        <begin position="235"/>
        <end position="245"/>
    </location>
</feature>
<name>W4K776_HETIT</name>
<protein>
    <recommendedName>
        <fullName evidence="5">Mitochondrial K+-H+ exchange-related-domain-containing protein</fullName>
    </recommendedName>
</protein>
<evidence type="ECO:0000313" key="3">
    <source>
        <dbReference type="EMBL" id="ETW81609.1"/>
    </source>
</evidence>
<proteinExistence type="predicted"/>
<dbReference type="GO" id="GO:0006813">
    <property type="term" value="P:potassium ion transport"/>
    <property type="evidence" value="ECO:0007669"/>
    <property type="project" value="TreeGrafter"/>
</dbReference>
<keyword evidence="2" id="KW-0472">Membrane</keyword>
<dbReference type="AlphaFoldDB" id="W4K776"/>
<dbReference type="eggNOG" id="KOG4539">
    <property type="taxonomic scope" value="Eukaryota"/>
</dbReference>
<dbReference type="KEGG" id="hir:HETIRDRAFT_475046"/>
<feature type="transmembrane region" description="Helical" evidence="2">
    <location>
        <begin position="157"/>
        <end position="186"/>
    </location>
</feature>
<organism evidence="3 4">
    <name type="scientific">Heterobasidion irregulare (strain TC 32-1)</name>
    <dbReference type="NCBI Taxonomy" id="747525"/>
    <lineage>
        <taxon>Eukaryota</taxon>
        <taxon>Fungi</taxon>
        <taxon>Dikarya</taxon>
        <taxon>Basidiomycota</taxon>
        <taxon>Agaricomycotina</taxon>
        <taxon>Agaricomycetes</taxon>
        <taxon>Russulales</taxon>
        <taxon>Bondarzewiaceae</taxon>
        <taxon>Heterobasidion</taxon>
        <taxon>Heterobasidion annosum species complex</taxon>
    </lineage>
</organism>
<keyword evidence="2" id="KW-1133">Transmembrane helix</keyword>
<keyword evidence="2" id="KW-0812">Transmembrane</keyword>
<dbReference type="GeneID" id="20677598"/>
<feature type="region of interest" description="Disordered" evidence="1">
    <location>
        <begin position="221"/>
        <end position="278"/>
    </location>
</feature>
<dbReference type="RefSeq" id="XP_009546240.1">
    <property type="nucleotide sequence ID" value="XM_009547945.1"/>
</dbReference>
<dbReference type="Pfam" id="PF10173">
    <property type="entry name" value="Mit_KHE1"/>
    <property type="match status" value="1"/>
</dbReference>
<dbReference type="GO" id="GO:0005743">
    <property type="term" value="C:mitochondrial inner membrane"/>
    <property type="evidence" value="ECO:0007669"/>
    <property type="project" value="TreeGrafter"/>
</dbReference>
<dbReference type="EMBL" id="KI925458">
    <property type="protein sequence ID" value="ETW81609.1"/>
    <property type="molecule type" value="Genomic_DNA"/>
</dbReference>
<dbReference type="PANTHER" id="PTHR28062:SF1">
    <property type="entry name" value="TRANSMEMBRANE PROTEIN"/>
    <property type="match status" value="1"/>
</dbReference>
<dbReference type="InParanoid" id="W4K776"/>
<evidence type="ECO:0000256" key="2">
    <source>
        <dbReference type="SAM" id="Phobius"/>
    </source>
</evidence>
<evidence type="ECO:0000313" key="4">
    <source>
        <dbReference type="Proteomes" id="UP000030671"/>
    </source>
</evidence>
<evidence type="ECO:0008006" key="5">
    <source>
        <dbReference type="Google" id="ProtNLM"/>
    </source>
</evidence>
<keyword evidence="4" id="KW-1185">Reference proteome</keyword>
<dbReference type="InterPro" id="IPR018786">
    <property type="entry name" value="Mit_KHE1"/>
</dbReference>
<dbReference type="HOGENOM" id="CLU_043838_1_0_1"/>
<dbReference type="PANTHER" id="PTHR28062">
    <property type="entry name" value="K+-H+ EXCHANGE-LIKE PROTEIN"/>
    <property type="match status" value="1"/>
</dbReference>
<dbReference type="GO" id="GO:1902600">
    <property type="term" value="P:proton transmembrane transport"/>
    <property type="evidence" value="ECO:0007669"/>
    <property type="project" value="TreeGrafter"/>
</dbReference>
<accession>W4K776</accession>
<reference evidence="3 4" key="1">
    <citation type="journal article" date="2012" name="New Phytol.">
        <title>Insight into trade-off between wood decay and parasitism from the genome of a fungal forest pathogen.</title>
        <authorList>
            <person name="Olson A."/>
            <person name="Aerts A."/>
            <person name="Asiegbu F."/>
            <person name="Belbahri L."/>
            <person name="Bouzid O."/>
            <person name="Broberg A."/>
            <person name="Canback B."/>
            <person name="Coutinho P.M."/>
            <person name="Cullen D."/>
            <person name="Dalman K."/>
            <person name="Deflorio G."/>
            <person name="van Diepen L.T."/>
            <person name="Dunand C."/>
            <person name="Duplessis S."/>
            <person name="Durling M."/>
            <person name="Gonthier P."/>
            <person name="Grimwood J."/>
            <person name="Fossdal C.G."/>
            <person name="Hansson D."/>
            <person name="Henrissat B."/>
            <person name="Hietala A."/>
            <person name="Himmelstrand K."/>
            <person name="Hoffmeister D."/>
            <person name="Hogberg N."/>
            <person name="James T.Y."/>
            <person name="Karlsson M."/>
            <person name="Kohler A."/>
            <person name="Kues U."/>
            <person name="Lee Y.H."/>
            <person name="Lin Y.C."/>
            <person name="Lind M."/>
            <person name="Lindquist E."/>
            <person name="Lombard V."/>
            <person name="Lucas S."/>
            <person name="Lunden K."/>
            <person name="Morin E."/>
            <person name="Murat C."/>
            <person name="Park J."/>
            <person name="Raffaello T."/>
            <person name="Rouze P."/>
            <person name="Salamov A."/>
            <person name="Schmutz J."/>
            <person name="Solheim H."/>
            <person name="Stahlberg J."/>
            <person name="Velez H."/>
            <person name="de Vries R.P."/>
            <person name="Wiebenga A."/>
            <person name="Woodward S."/>
            <person name="Yakovlev I."/>
            <person name="Garbelotto M."/>
            <person name="Martin F."/>
            <person name="Grigoriev I.V."/>
            <person name="Stenlid J."/>
        </authorList>
    </citation>
    <scope>NUCLEOTIDE SEQUENCE [LARGE SCALE GENOMIC DNA]</scope>
    <source>
        <strain evidence="3 4">TC 32-1</strain>
    </source>
</reference>
<evidence type="ECO:0000256" key="1">
    <source>
        <dbReference type="SAM" id="MobiDB-lite"/>
    </source>
</evidence>
<sequence>MSAIPRSRLPMRIIALPLTSAVRGQKRARASDTPEPLIYFHFQQPPPSKDRKANLLGRVTGKAAEVWAGFGQAPENTWKFKVFRYGERLVDRMDFEELALNGLDPSMGPKLSELTKSGDEEKPISIPLIHPKLLGTSPLAHIEKLVAKRTPRHRRGFYMWMLLAPLTTPFMIIPVVPNLPFFFCVWRSWSHYRAYQASGYLESLLREGAIVPHSSPHLDEIYAAHPPPLRSTAGEARESPSHDPMPESETDPAHQSRPASGAARAGGGGGGGGGGGDTTAQVILAREAVPPILSLFDLPPSAASDMHRAIEQAGVRLRRGVYK</sequence>